<evidence type="ECO:0000313" key="4">
    <source>
        <dbReference type="Proteomes" id="UP000241890"/>
    </source>
</evidence>
<reference evidence="3 4" key="1">
    <citation type="submission" date="2017-12" db="EMBL/GenBank/DDBJ databases">
        <title>Sequencing, de novo assembly and annotation of complete genome of a new Thraustochytrid species, strain FCC1311.</title>
        <authorList>
            <person name="Sedici K."/>
            <person name="Godart F."/>
            <person name="Aiese Cigliano R."/>
            <person name="Sanseverino W."/>
            <person name="Barakat M."/>
            <person name="Ortet P."/>
            <person name="Marechal E."/>
            <person name="Cagnac O."/>
            <person name="Amato A."/>
        </authorList>
    </citation>
    <scope>NUCLEOTIDE SEQUENCE [LARGE SCALE GENOMIC DNA]</scope>
</reference>
<feature type="region of interest" description="Disordered" evidence="1">
    <location>
        <begin position="138"/>
        <end position="160"/>
    </location>
</feature>
<feature type="compositionally biased region" description="Basic and acidic residues" evidence="1">
    <location>
        <begin position="30"/>
        <end position="42"/>
    </location>
</feature>
<dbReference type="AlphaFoldDB" id="A0A2R5FYQ8"/>
<feature type="region of interest" description="Disordered" evidence="1">
    <location>
        <begin position="1"/>
        <end position="86"/>
    </location>
</feature>
<dbReference type="EMBL" id="BEYU01000001">
    <property type="protein sequence ID" value="GBG23896.1"/>
    <property type="molecule type" value="Genomic_DNA"/>
</dbReference>
<dbReference type="GO" id="GO:0006487">
    <property type="term" value="P:protein N-linked glycosylation"/>
    <property type="evidence" value="ECO:0007669"/>
    <property type="project" value="TreeGrafter"/>
</dbReference>
<keyword evidence="3" id="KW-0808">Transferase</keyword>
<keyword evidence="4" id="KW-1185">Reference proteome</keyword>
<name>A0A2R5FYQ8_9STRA</name>
<dbReference type="Pfam" id="PF19745">
    <property type="entry name" value="FUT8_N_cat"/>
    <property type="match status" value="1"/>
</dbReference>
<evidence type="ECO:0000256" key="1">
    <source>
        <dbReference type="SAM" id="MobiDB-lite"/>
    </source>
</evidence>
<dbReference type="GO" id="GO:0046921">
    <property type="term" value="F:alpha-(1-&gt;6)-fucosyltransferase activity"/>
    <property type="evidence" value="ECO:0007669"/>
    <property type="project" value="TreeGrafter"/>
</dbReference>
<dbReference type="OrthoDB" id="2014825at2759"/>
<feature type="compositionally biased region" description="Low complexity" evidence="1">
    <location>
        <begin position="58"/>
        <end position="84"/>
    </location>
</feature>
<dbReference type="InterPro" id="IPR045573">
    <property type="entry name" value="Fut8_N_cat"/>
</dbReference>
<feature type="compositionally biased region" description="Low complexity" evidence="1">
    <location>
        <begin position="10"/>
        <end position="20"/>
    </location>
</feature>
<feature type="domain" description="Alpha-(1,6)-fucosyltransferase N- and catalytic" evidence="2">
    <location>
        <begin position="469"/>
        <end position="604"/>
    </location>
</feature>
<dbReference type="PANTHER" id="PTHR13132:SF29">
    <property type="entry name" value="ALPHA-(1,6)-FUCOSYLTRANSFERASE"/>
    <property type="match status" value="1"/>
</dbReference>
<proteinExistence type="predicted"/>
<dbReference type="Proteomes" id="UP000241890">
    <property type="component" value="Unassembled WGS sequence"/>
</dbReference>
<protein>
    <submittedName>
        <fullName evidence="3">Alpha-1,6-fucosyltransferase</fullName>
    </submittedName>
</protein>
<dbReference type="InParanoid" id="A0A2R5FYQ8"/>
<organism evidence="3 4">
    <name type="scientific">Hondaea fermentalgiana</name>
    <dbReference type="NCBI Taxonomy" id="2315210"/>
    <lineage>
        <taxon>Eukaryota</taxon>
        <taxon>Sar</taxon>
        <taxon>Stramenopiles</taxon>
        <taxon>Bigyra</taxon>
        <taxon>Labyrinthulomycetes</taxon>
        <taxon>Thraustochytrida</taxon>
        <taxon>Thraustochytriidae</taxon>
        <taxon>Hondaea</taxon>
    </lineage>
</organism>
<comment type="caution">
    <text evidence="3">The sequence shown here is derived from an EMBL/GenBank/DDBJ whole genome shotgun (WGS) entry which is preliminary data.</text>
</comment>
<dbReference type="PANTHER" id="PTHR13132">
    <property type="entry name" value="ALPHA- 1,6 -FUCOSYLTRANSFERASE"/>
    <property type="match status" value="1"/>
</dbReference>
<evidence type="ECO:0000259" key="2">
    <source>
        <dbReference type="Pfam" id="PF19745"/>
    </source>
</evidence>
<keyword evidence="3" id="KW-0328">Glycosyltransferase</keyword>
<evidence type="ECO:0000313" key="3">
    <source>
        <dbReference type="EMBL" id="GBG23896.1"/>
    </source>
</evidence>
<dbReference type="Gene3D" id="3.40.50.11350">
    <property type="match status" value="1"/>
</dbReference>
<accession>A0A2R5FYQ8</accession>
<gene>
    <name evidence="3" type="ORF">FCC1311_115731</name>
</gene>
<sequence length="715" mass="78475">MGPPARARRGSAGATGSRAAGLERNAASRRASDADSRVHEVEMTEQNSPTPSAAAGRISANNNDINSIDNSNASNSGSNANSSSGGDGGLGLQGLQGARVLLSLLVLVTLGQVYMLWPSLETLEAPLAEEMASNGPLVWSPSSASPPPPLAECEDSDRLASPRDREAAVARAVHRVFERGQLEVPPEGCRTTETIESLSVQLFMPKERVHKFTDWSYEHVSGVACEWGGVVRGTDDEETNPVDAAVAAYAKRNSKALTVPRAQFNSPANYSWNAVYCAPDNYRADVEVNFHKRDPARVPSHRAKAPFCFDLLQYDHKEDGPNRGKRFRIQIPRRGDLSPGAVLDDRPAHLAAAQASRRFQLAFDRLRTCDVATPTSRVAMHVEPPECGAGCSLNYLVSPLLHAISTDQAFLTPASMWASRSECGGSNSLSCFLQAFAKRDDSLAQCAKSSGPRYEKEYQRWRRIGQDDYGQWSGPEKLARSASGFEDFGIMWNVGQVLKNLLQFSPHVERELARRVRLSGLDQVENQPVLGLHVRLGDACSDPKLFEKGRRCDPLSYYMPALKLLRARYGFKSVYLATDSAEVIRNATTQYRDFKWLYNDAIDRSRYAVFDRASQEDEVTIEGVLFGDKRLHDAGFSKTQEMVDFLVDTYILGVHTSGFVGKFTSNMDRIVTALGAATGNEAGTCLKPTISLDSDWCYDFMVQSGLGLNGKLFFC</sequence>